<evidence type="ECO:0000313" key="4">
    <source>
        <dbReference type="Proteomes" id="UP000236630"/>
    </source>
</evidence>
<accession>A0A2H5P2W6</accession>
<keyword evidence="4" id="KW-1185">Reference proteome</keyword>
<feature type="domain" description="Thiamine pyrophosphate enzyme TPP-binding" evidence="2">
    <location>
        <begin position="2"/>
        <end position="87"/>
    </location>
</feature>
<evidence type="ECO:0000256" key="1">
    <source>
        <dbReference type="ARBA" id="ARBA00007812"/>
    </source>
</evidence>
<dbReference type="PANTHER" id="PTHR18968">
    <property type="entry name" value="THIAMINE PYROPHOSPHATE ENZYMES"/>
    <property type="match status" value="1"/>
</dbReference>
<dbReference type="GO" id="GO:0009097">
    <property type="term" value="P:isoleucine biosynthetic process"/>
    <property type="evidence" value="ECO:0007669"/>
    <property type="project" value="TreeGrafter"/>
</dbReference>
<gene>
    <name evidence="3" type="ORF">CUMW_098470</name>
</gene>
<name>A0A2H5P2W6_CITUN</name>
<evidence type="ECO:0000259" key="2">
    <source>
        <dbReference type="Pfam" id="PF02775"/>
    </source>
</evidence>
<evidence type="ECO:0000313" key="3">
    <source>
        <dbReference type="EMBL" id="GAY46621.1"/>
    </source>
</evidence>
<dbReference type="GO" id="GO:0030976">
    <property type="term" value="F:thiamine pyrophosphate binding"/>
    <property type="evidence" value="ECO:0007669"/>
    <property type="project" value="InterPro"/>
</dbReference>
<dbReference type="Gene3D" id="3.40.50.970">
    <property type="match status" value="1"/>
</dbReference>
<dbReference type="GO" id="GO:0009099">
    <property type="term" value="P:L-valine biosynthetic process"/>
    <property type="evidence" value="ECO:0007669"/>
    <property type="project" value="TreeGrafter"/>
</dbReference>
<dbReference type="InterPro" id="IPR045229">
    <property type="entry name" value="TPP_enz"/>
</dbReference>
<dbReference type="InterPro" id="IPR011766">
    <property type="entry name" value="TPP_enzyme_TPP-bd"/>
</dbReference>
<dbReference type="SUPFAM" id="SSF52518">
    <property type="entry name" value="Thiamin diphosphate-binding fold (THDP-binding)"/>
    <property type="match status" value="1"/>
</dbReference>
<dbReference type="GO" id="GO:0005948">
    <property type="term" value="C:acetolactate synthase complex"/>
    <property type="evidence" value="ECO:0007669"/>
    <property type="project" value="TreeGrafter"/>
</dbReference>
<organism evidence="3 4">
    <name type="scientific">Citrus unshiu</name>
    <name type="common">Satsuma mandarin</name>
    <name type="synonym">Citrus nobilis var. unshiu</name>
    <dbReference type="NCBI Taxonomy" id="55188"/>
    <lineage>
        <taxon>Eukaryota</taxon>
        <taxon>Viridiplantae</taxon>
        <taxon>Streptophyta</taxon>
        <taxon>Embryophyta</taxon>
        <taxon>Tracheophyta</taxon>
        <taxon>Spermatophyta</taxon>
        <taxon>Magnoliopsida</taxon>
        <taxon>eudicotyledons</taxon>
        <taxon>Gunneridae</taxon>
        <taxon>Pentapetalae</taxon>
        <taxon>rosids</taxon>
        <taxon>malvids</taxon>
        <taxon>Sapindales</taxon>
        <taxon>Rutaceae</taxon>
        <taxon>Aurantioideae</taxon>
        <taxon>Citrus</taxon>
    </lineage>
</organism>
<sequence>MDGDGSFIMNVQNLATIKAENLSVKVIQYLGMIVELEDQYFKANRADLYLGDPLRKSEIFLDMLKLVEACGIPAARVTKQKIDVRAAI</sequence>
<comment type="caution">
    <text evidence="3">The sequence shown here is derived from an EMBL/GenBank/DDBJ whole genome shotgun (WGS) entry which is preliminary data.</text>
</comment>
<dbReference type="InterPro" id="IPR029061">
    <property type="entry name" value="THDP-binding"/>
</dbReference>
<dbReference type="EMBL" id="BDQV01000034">
    <property type="protein sequence ID" value="GAY46621.1"/>
    <property type="molecule type" value="Genomic_DNA"/>
</dbReference>
<dbReference type="AlphaFoldDB" id="A0A2H5P2W6"/>
<dbReference type="Pfam" id="PF02775">
    <property type="entry name" value="TPP_enzyme_C"/>
    <property type="match status" value="1"/>
</dbReference>
<dbReference type="STRING" id="55188.A0A2H5P2W6"/>
<reference evidence="3 4" key="1">
    <citation type="journal article" date="2017" name="Front. Genet.">
        <title>Draft sequencing of the heterozygous diploid genome of Satsuma (Citrus unshiu Marc.) using a hybrid assembly approach.</title>
        <authorList>
            <person name="Shimizu T."/>
            <person name="Tanizawa Y."/>
            <person name="Mochizuki T."/>
            <person name="Nagasaki H."/>
            <person name="Yoshioka T."/>
            <person name="Toyoda A."/>
            <person name="Fujiyama A."/>
            <person name="Kaminuma E."/>
            <person name="Nakamura Y."/>
        </authorList>
    </citation>
    <scope>NUCLEOTIDE SEQUENCE [LARGE SCALE GENOMIC DNA]</scope>
    <source>
        <strain evidence="4">cv. Miyagawa wase</strain>
    </source>
</reference>
<comment type="similarity">
    <text evidence="1">Belongs to the TPP enzyme family.</text>
</comment>
<dbReference type="Proteomes" id="UP000236630">
    <property type="component" value="Unassembled WGS sequence"/>
</dbReference>
<proteinExistence type="inferred from homology"/>
<dbReference type="GO" id="GO:0050660">
    <property type="term" value="F:flavin adenine dinucleotide binding"/>
    <property type="evidence" value="ECO:0007669"/>
    <property type="project" value="TreeGrafter"/>
</dbReference>
<dbReference type="GO" id="GO:0003984">
    <property type="term" value="F:acetolactate synthase activity"/>
    <property type="evidence" value="ECO:0007669"/>
    <property type="project" value="TreeGrafter"/>
</dbReference>
<dbReference type="PANTHER" id="PTHR18968:SF13">
    <property type="entry name" value="ACETOLACTATE SYNTHASE CATALYTIC SUBUNIT, MITOCHONDRIAL"/>
    <property type="match status" value="1"/>
</dbReference>
<protein>
    <recommendedName>
        <fullName evidence="2">Thiamine pyrophosphate enzyme TPP-binding domain-containing protein</fullName>
    </recommendedName>
</protein>